<keyword evidence="5 6" id="KW-0472">Membrane</keyword>
<feature type="transmembrane region" description="Helical" evidence="6">
    <location>
        <begin position="53"/>
        <end position="75"/>
    </location>
</feature>
<comment type="caution">
    <text evidence="7">The sequence shown here is derived from an EMBL/GenBank/DDBJ whole genome shotgun (WGS) entry which is preliminary data.</text>
</comment>
<proteinExistence type="predicted"/>
<keyword evidence="2" id="KW-1003">Cell membrane</keyword>
<feature type="transmembrane region" description="Helical" evidence="6">
    <location>
        <begin position="315"/>
        <end position="332"/>
    </location>
</feature>
<dbReference type="InterPro" id="IPR005495">
    <property type="entry name" value="LptG/LptF_permease"/>
</dbReference>
<evidence type="ECO:0000256" key="5">
    <source>
        <dbReference type="ARBA" id="ARBA00023136"/>
    </source>
</evidence>
<keyword evidence="4 6" id="KW-1133">Transmembrane helix</keyword>
<evidence type="ECO:0000256" key="6">
    <source>
        <dbReference type="SAM" id="Phobius"/>
    </source>
</evidence>
<feature type="transmembrane region" description="Helical" evidence="6">
    <location>
        <begin position="12"/>
        <end position="33"/>
    </location>
</feature>
<gene>
    <name evidence="7" type="ORF">CEE37_06375</name>
</gene>
<comment type="subcellular location">
    <subcellularLocation>
        <location evidence="1">Cell membrane</location>
        <topology evidence="1">Multi-pass membrane protein</topology>
    </subcellularLocation>
</comment>
<dbReference type="PANTHER" id="PTHR33529">
    <property type="entry name" value="SLR0882 PROTEIN-RELATED"/>
    <property type="match status" value="1"/>
</dbReference>
<evidence type="ECO:0000256" key="2">
    <source>
        <dbReference type="ARBA" id="ARBA00022475"/>
    </source>
</evidence>
<evidence type="ECO:0008006" key="9">
    <source>
        <dbReference type="Google" id="ProtNLM"/>
    </source>
</evidence>
<feature type="transmembrane region" description="Helical" evidence="6">
    <location>
        <begin position="290"/>
        <end position="308"/>
    </location>
</feature>
<dbReference type="EMBL" id="NJBN01000003">
    <property type="protein sequence ID" value="TKJ41287.1"/>
    <property type="molecule type" value="Genomic_DNA"/>
</dbReference>
<evidence type="ECO:0000256" key="4">
    <source>
        <dbReference type="ARBA" id="ARBA00022989"/>
    </source>
</evidence>
<dbReference type="GO" id="GO:0043190">
    <property type="term" value="C:ATP-binding cassette (ABC) transporter complex"/>
    <property type="evidence" value="ECO:0007669"/>
    <property type="project" value="TreeGrafter"/>
</dbReference>
<feature type="transmembrane region" description="Helical" evidence="6">
    <location>
        <begin position="344"/>
        <end position="366"/>
    </location>
</feature>
<name>A0A532V2R2_UNCL8</name>
<organism evidence="7 8">
    <name type="scientific">candidate division LCP-89 bacterium B3_LCP</name>
    <dbReference type="NCBI Taxonomy" id="2012998"/>
    <lineage>
        <taxon>Bacteria</taxon>
        <taxon>Pseudomonadati</taxon>
        <taxon>Bacteria division LCP-89</taxon>
    </lineage>
</organism>
<evidence type="ECO:0000256" key="1">
    <source>
        <dbReference type="ARBA" id="ARBA00004651"/>
    </source>
</evidence>
<protein>
    <recommendedName>
        <fullName evidence="9">Lipopolysaccharide export system permease protein LptF</fullName>
    </recommendedName>
</protein>
<feature type="transmembrane region" description="Helical" evidence="6">
    <location>
        <begin position="96"/>
        <end position="117"/>
    </location>
</feature>
<dbReference type="AlphaFoldDB" id="A0A532V2R2"/>
<evidence type="ECO:0000313" key="8">
    <source>
        <dbReference type="Proteomes" id="UP000319619"/>
    </source>
</evidence>
<dbReference type="PANTHER" id="PTHR33529:SF6">
    <property type="entry name" value="YJGP_YJGQ FAMILY PERMEASE"/>
    <property type="match status" value="1"/>
</dbReference>
<dbReference type="GO" id="GO:0015920">
    <property type="term" value="P:lipopolysaccharide transport"/>
    <property type="evidence" value="ECO:0007669"/>
    <property type="project" value="TreeGrafter"/>
</dbReference>
<evidence type="ECO:0000313" key="7">
    <source>
        <dbReference type="EMBL" id="TKJ41287.1"/>
    </source>
</evidence>
<evidence type="ECO:0000256" key="3">
    <source>
        <dbReference type="ARBA" id="ARBA00022692"/>
    </source>
</evidence>
<accession>A0A532V2R2</accession>
<dbReference type="Proteomes" id="UP000319619">
    <property type="component" value="Unassembled WGS sequence"/>
</dbReference>
<keyword evidence="3 6" id="KW-0812">Transmembrane</keyword>
<reference evidence="7 8" key="1">
    <citation type="submission" date="2017-06" db="EMBL/GenBank/DDBJ databases">
        <title>Novel microbial phyla capable of carbon fixation and sulfur reduction in deep-sea sediments.</title>
        <authorList>
            <person name="Huang J."/>
            <person name="Baker B."/>
            <person name="Wang Y."/>
        </authorList>
    </citation>
    <scope>NUCLEOTIDE SEQUENCE [LARGE SCALE GENOMIC DNA]</scope>
    <source>
        <strain evidence="7">B3_LCP</strain>
    </source>
</reference>
<sequence>MKIIHRYMILEFMPPFFYSFCLISMIILLNLIVQMLGRIAGKGLDPYIVMEFFFLNLAWIVALAVPMAVLVATLTSFGRLSAENEITALKAAGVSLWQLIFPYLLIAAILCYLLIMFNNRVLPDFNHRSRVLSGDIHRKKPTLALEEGIFIFDLPKYVLWAQRIDQKNSRLYDLVIYDKSDPRYPTTVSAKEGDLNFVREEEAFHLYLHQGEIHRQDSNDPTYYQRTAFQRSLIRIAAPNMVFERQESGYRSDRELSAQAMWAQVKEMRADPVKNRRRINSFMVEIHKKYSIPVACLVFVLIGAPLGVRVRRGGLGVATGLSVVFFLIYWAFLIGGEDLADRSIITPAMAMWLPNVLMGLVGIVLIRRTVREMQIIDLSRMLGFLARKR</sequence>
<dbReference type="Pfam" id="PF03739">
    <property type="entry name" value="LptF_LptG"/>
    <property type="match status" value="1"/>
</dbReference>